<dbReference type="RefSeq" id="WP_191004892.1">
    <property type="nucleotide sequence ID" value="NZ_JACXAD010000008.1"/>
</dbReference>
<comment type="caution">
    <text evidence="1">The sequence shown here is derived from an EMBL/GenBank/DDBJ whole genome shotgun (WGS) entry which is preliminary data.</text>
</comment>
<evidence type="ECO:0000313" key="2">
    <source>
        <dbReference type="Proteomes" id="UP000612233"/>
    </source>
</evidence>
<dbReference type="AlphaFoldDB" id="A0A927BCR3"/>
<protein>
    <recommendedName>
        <fullName evidence="3">Glycine zipper domain-containing protein</fullName>
    </recommendedName>
</protein>
<name>A0A927BCR3_9BACT</name>
<accession>A0A927BCR3</accession>
<keyword evidence="2" id="KW-1185">Reference proteome</keyword>
<organism evidence="1 2">
    <name type="scientific">Hymenobacter montanus</name>
    <dbReference type="NCBI Taxonomy" id="2771359"/>
    <lineage>
        <taxon>Bacteria</taxon>
        <taxon>Pseudomonadati</taxon>
        <taxon>Bacteroidota</taxon>
        <taxon>Cytophagia</taxon>
        <taxon>Cytophagales</taxon>
        <taxon>Hymenobacteraceae</taxon>
        <taxon>Hymenobacter</taxon>
    </lineage>
</organism>
<dbReference type="EMBL" id="JACXAD010000008">
    <property type="protein sequence ID" value="MBD2768076.1"/>
    <property type="molecule type" value="Genomic_DNA"/>
</dbReference>
<sequence>MSEYPKHQYRTAFRATLHPDYESISDEEADALLESVTAGLSPQEAEAYMEGLGSWLRKAGQTIAKSAPIWAPIAGSVIGSIVPGAGTAIGGAVGGLVGNVAGRLANSPRANAGSVIGAGLQGAVAGGLGAAGRGTGGSGIASTVAGLAGTALGTGAGRGSTVGGLASAAGLVGAALAGGAPAGRAGSTATPVTGTARPATRQLLGLLNSPHLNRAVIGQVNGNVGRATVPVQAGGRRHDISFATFMNALLQLAQRAATEAPAPSADTNSTSYLTDSEGLYAYDPASPEHRTEGLLALLQQEHEEAWAENDQEDYAEAAGPGYDPLTEWFLESGMIRH</sequence>
<reference evidence="1" key="1">
    <citation type="submission" date="2020-09" db="EMBL/GenBank/DDBJ databases">
        <authorList>
            <person name="Kim M.K."/>
        </authorList>
    </citation>
    <scope>NUCLEOTIDE SEQUENCE</scope>
    <source>
        <strain evidence="1">BT664</strain>
    </source>
</reference>
<evidence type="ECO:0000313" key="1">
    <source>
        <dbReference type="EMBL" id="MBD2768076.1"/>
    </source>
</evidence>
<dbReference type="Proteomes" id="UP000612233">
    <property type="component" value="Unassembled WGS sequence"/>
</dbReference>
<evidence type="ECO:0008006" key="3">
    <source>
        <dbReference type="Google" id="ProtNLM"/>
    </source>
</evidence>
<gene>
    <name evidence="1" type="ORF">IC235_09255</name>
</gene>
<proteinExistence type="predicted"/>